<name>W8F0H0_9BACT</name>
<evidence type="ECO:0000256" key="1">
    <source>
        <dbReference type="SAM" id="SignalP"/>
    </source>
</evidence>
<reference evidence="3 4" key="1">
    <citation type="submission" date="2014-01" db="EMBL/GenBank/DDBJ databases">
        <title>Complete genome sequence of ionizing-radiation resistance bacterium Hymenobacter swuensis DY53.</title>
        <authorList>
            <person name="Jung J.-H."/>
            <person name="Jeong S.-W."/>
            <person name="Joe M.-H."/>
            <person name="Cho y.-j."/>
            <person name="Kim M.-K."/>
            <person name="Lim S.-Y."/>
        </authorList>
    </citation>
    <scope>NUCLEOTIDE SEQUENCE [LARGE SCALE GENOMIC DNA]</scope>
    <source>
        <strain evidence="3 4">DY53</strain>
    </source>
</reference>
<dbReference type="KEGG" id="hsw:Hsw_3289"/>
<sequence>MRFFSVSLVLAVAGTVGSFRAQAQQTTSIPAVTLSNDSVQVMSGLVASSVRQLRAIYFEPNDAKTAQLIDEALVQIPALNQRLSRYTASLPREQQQQLAQRLRQQPWQVELNTLLRSPQYKGFDARAAKTPELKAAADRLHASGFMGTARPVAAKAPAPAPMGTIATPSASKPLPVAPSPKLPVGTAALAPAARSQPATVPAKPATDAARSHTVQKGETLFSISRQYNVKAAQLLEWNSKADGKVKIGEVLVVEPGK</sequence>
<feature type="domain" description="LysM" evidence="2">
    <location>
        <begin position="210"/>
        <end position="253"/>
    </location>
</feature>
<dbReference type="HOGENOM" id="CLU_1080844_0_0_10"/>
<dbReference type="InterPro" id="IPR036779">
    <property type="entry name" value="LysM_dom_sf"/>
</dbReference>
<dbReference type="PATRIC" id="fig|1227739.3.peg.3454"/>
<accession>W8F0H0</accession>
<feature type="chain" id="PRO_5004907920" description="LysM domain-containing protein" evidence="1">
    <location>
        <begin position="24"/>
        <end position="257"/>
    </location>
</feature>
<dbReference type="Pfam" id="PF01476">
    <property type="entry name" value="LysM"/>
    <property type="match status" value="1"/>
</dbReference>
<evidence type="ECO:0000259" key="2">
    <source>
        <dbReference type="PROSITE" id="PS51782"/>
    </source>
</evidence>
<organism evidence="3 4">
    <name type="scientific">Hymenobacter swuensis DY53</name>
    <dbReference type="NCBI Taxonomy" id="1227739"/>
    <lineage>
        <taxon>Bacteria</taxon>
        <taxon>Pseudomonadati</taxon>
        <taxon>Bacteroidota</taxon>
        <taxon>Cytophagia</taxon>
        <taxon>Cytophagales</taxon>
        <taxon>Hymenobacteraceae</taxon>
        <taxon>Hymenobacter</taxon>
    </lineage>
</organism>
<feature type="signal peptide" evidence="1">
    <location>
        <begin position="1"/>
        <end position="23"/>
    </location>
</feature>
<keyword evidence="1" id="KW-0732">Signal</keyword>
<dbReference type="OrthoDB" id="977752at2"/>
<dbReference type="RefSeq" id="WP_044002995.1">
    <property type="nucleotide sequence ID" value="NZ_CP007145.1"/>
</dbReference>
<dbReference type="InterPro" id="IPR018392">
    <property type="entry name" value="LysM"/>
</dbReference>
<evidence type="ECO:0000313" key="4">
    <source>
        <dbReference type="Proteomes" id="UP000019423"/>
    </source>
</evidence>
<evidence type="ECO:0000313" key="3">
    <source>
        <dbReference type="EMBL" id="AHJ98884.1"/>
    </source>
</evidence>
<dbReference type="SUPFAM" id="SSF54106">
    <property type="entry name" value="LysM domain"/>
    <property type="match status" value="1"/>
</dbReference>
<keyword evidence="4" id="KW-1185">Reference proteome</keyword>
<dbReference type="Gene3D" id="3.10.350.10">
    <property type="entry name" value="LysM domain"/>
    <property type="match status" value="1"/>
</dbReference>
<dbReference type="CDD" id="cd00118">
    <property type="entry name" value="LysM"/>
    <property type="match status" value="1"/>
</dbReference>
<gene>
    <name evidence="3" type="ORF">Hsw_3289</name>
</gene>
<proteinExistence type="predicted"/>
<dbReference type="EMBL" id="CP007145">
    <property type="protein sequence ID" value="AHJ98884.1"/>
    <property type="molecule type" value="Genomic_DNA"/>
</dbReference>
<dbReference type="SMART" id="SM00257">
    <property type="entry name" value="LysM"/>
    <property type="match status" value="1"/>
</dbReference>
<dbReference type="PROSITE" id="PS51782">
    <property type="entry name" value="LYSM"/>
    <property type="match status" value="1"/>
</dbReference>
<dbReference type="Proteomes" id="UP000019423">
    <property type="component" value="Chromosome"/>
</dbReference>
<protein>
    <recommendedName>
        <fullName evidence="2">LysM domain-containing protein</fullName>
    </recommendedName>
</protein>
<dbReference type="AlphaFoldDB" id="W8F0H0"/>